<dbReference type="WBParaSite" id="PSAMB.scaffold1710size32111.g14618.t1">
    <property type="protein sequence ID" value="PSAMB.scaffold1710size32111.g14618.t1"/>
    <property type="gene ID" value="PSAMB.scaffold1710size32111.g14618"/>
</dbReference>
<reference evidence="4" key="1">
    <citation type="submission" date="2022-11" db="UniProtKB">
        <authorList>
            <consortium name="WormBaseParasite"/>
        </authorList>
    </citation>
    <scope>IDENTIFICATION</scope>
</reference>
<dbReference type="InterPro" id="IPR036465">
    <property type="entry name" value="vWFA_dom_sf"/>
</dbReference>
<dbReference type="AlphaFoldDB" id="A0A914V9Z5"/>
<feature type="domain" description="VWFA" evidence="2">
    <location>
        <begin position="176"/>
        <end position="288"/>
    </location>
</feature>
<dbReference type="SUPFAM" id="SSF53300">
    <property type="entry name" value="vWA-like"/>
    <property type="match status" value="2"/>
</dbReference>
<feature type="region of interest" description="Disordered" evidence="1">
    <location>
        <begin position="131"/>
        <end position="174"/>
    </location>
</feature>
<dbReference type="Pfam" id="PF00092">
    <property type="entry name" value="VWA"/>
    <property type="match status" value="2"/>
</dbReference>
<sequence>MLKSLFTAVSINEEFSELLKTTSSALSNEITELNGQRSGVAQITVLFTSTSVQADVTKALPSATQLKSSGTTIIVVGIGSNVIPSILTPLASNPSLVFTASDFTSLASNTALANQINTAIGICGGSITQSTASGTPSASTPSITPPSTPSVTTPSSATSLPTTPSTGPTPDPTRRDIIILMDTSSGLGSVANFQAELNFIASVLVANWTVGPIHVEVDPVVYDSDSFQEIGAFTFKDTAELQQAIAAIAAMPDFLSDPPSIAYALNHSSGVSSQRSGAPQTIILFSST</sequence>
<feature type="compositionally biased region" description="Low complexity" evidence="1">
    <location>
        <begin position="149"/>
        <end position="168"/>
    </location>
</feature>
<dbReference type="InterPro" id="IPR002035">
    <property type="entry name" value="VWF_A"/>
</dbReference>
<dbReference type="Proteomes" id="UP000887566">
    <property type="component" value="Unplaced"/>
</dbReference>
<protein>
    <submittedName>
        <fullName evidence="4">VWFA domain-containing protein</fullName>
    </submittedName>
</protein>
<proteinExistence type="predicted"/>
<name>A0A914V9Z5_9BILA</name>
<organism evidence="3 4">
    <name type="scientific">Plectus sambesii</name>
    <dbReference type="NCBI Taxonomy" id="2011161"/>
    <lineage>
        <taxon>Eukaryota</taxon>
        <taxon>Metazoa</taxon>
        <taxon>Ecdysozoa</taxon>
        <taxon>Nematoda</taxon>
        <taxon>Chromadorea</taxon>
        <taxon>Plectida</taxon>
        <taxon>Plectina</taxon>
        <taxon>Plectoidea</taxon>
        <taxon>Plectidae</taxon>
        <taxon>Plectus</taxon>
    </lineage>
</organism>
<feature type="domain" description="VWFA" evidence="2">
    <location>
        <begin position="1"/>
        <end position="116"/>
    </location>
</feature>
<dbReference type="Gene3D" id="3.40.50.410">
    <property type="entry name" value="von Willebrand factor, type A domain"/>
    <property type="match status" value="2"/>
</dbReference>
<dbReference type="PANTHER" id="PTHR24020">
    <property type="entry name" value="COLLAGEN ALPHA"/>
    <property type="match status" value="1"/>
</dbReference>
<evidence type="ECO:0000256" key="1">
    <source>
        <dbReference type="SAM" id="MobiDB-lite"/>
    </source>
</evidence>
<feature type="compositionally biased region" description="Low complexity" evidence="1">
    <location>
        <begin position="131"/>
        <end position="142"/>
    </location>
</feature>
<keyword evidence="3" id="KW-1185">Reference proteome</keyword>
<accession>A0A914V9Z5</accession>
<dbReference type="PROSITE" id="PS50234">
    <property type="entry name" value="VWFA"/>
    <property type="match status" value="2"/>
</dbReference>
<dbReference type="InterPro" id="IPR050525">
    <property type="entry name" value="ECM_Assembly_Org"/>
</dbReference>
<evidence type="ECO:0000313" key="4">
    <source>
        <dbReference type="WBParaSite" id="PSAMB.scaffold1710size32111.g14618.t1"/>
    </source>
</evidence>
<evidence type="ECO:0000313" key="3">
    <source>
        <dbReference type="Proteomes" id="UP000887566"/>
    </source>
</evidence>
<evidence type="ECO:0000259" key="2">
    <source>
        <dbReference type="PROSITE" id="PS50234"/>
    </source>
</evidence>
<dbReference type="PANTHER" id="PTHR24020:SF20">
    <property type="entry name" value="PH DOMAIN-CONTAINING PROTEIN"/>
    <property type="match status" value="1"/>
</dbReference>